<protein>
    <recommendedName>
        <fullName evidence="3">DUF1249 domain-containing protein</fullName>
    </recommendedName>
</protein>
<dbReference type="OrthoDB" id="9793663at2"/>
<dbReference type="PANTHER" id="PTHR38774">
    <property type="entry name" value="CYTOPLASMIC PROTEIN-RELATED"/>
    <property type="match status" value="1"/>
</dbReference>
<sequence>MVKVKRNHWLAEVTPRSFTGLMGLYESNYRRFERLAPELDLPFEQATSVGEDATLYLRVVERCRYTTTVNLTYWFGEGDEAHADPDLTLRLYRDAQLAEAIYCDARSRYASLAGVPDIDDAVLDSQWPRNLLLNKWLAYCLAQGHSFGGAHRPRREPTES</sequence>
<evidence type="ECO:0008006" key="3">
    <source>
        <dbReference type="Google" id="ProtNLM"/>
    </source>
</evidence>
<evidence type="ECO:0000313" key="1">
    <source>
        <dbReference type="EMBL" id="KEZ76948.1"/>
    </source>
</evidence>
<proteinExistence type="predicted"/>
<dbReference type="InterPro" id="IPR009659">
    <property type="entry name" value="DUF1249"/>
</dbReference>
<dbReference type="PANTHER" id="PTHR38774:SF1">
    <property type="entry name" value="CYTOPLASMIC PROTEIN"/>
    <property type="match status" value="1"/>
</dbReference>
<organism evidence="1 2">
    <name type="scientific">Salinisphaera hydrothermalis (strain C41B8)</name>
    <dbReference type="NCBI Taxonomy" id="1304275"/>
    <lineage>
        <taxon>Bacteria</taxon>
        <taxon>Pseudomonadati</taxon>
        <taxon>Pseudomonadota</taxon>
        <taxon>Gammaproteobacteria</taxon>
        <taxon>Salinisphaerales</taxon>
        <taxon>Salinisphaeraceae</taxon>
        <taxon>Salinisphaera</taxon>
    </lineage>
</organism>
<dbReference type="EMBL" id="APNK01000019">
    <property type="protein sequence ID" value="KEZ76948.1"/>
    <property type="molecule type" value="Genomic_DNA"/>
</dbReference>
<accession>A0A084IJR4</accession>
<dbReference type="STRING" id="1304275.C41B8_12170"/>
<dbReference type="AlphaFoldDB" id="A0A084IJR4"/>
<dbReference type="RefSeq" id="WP_037338570.1">
    <property type="nucleotide sequence ID" value="NZ_APNK01000019.1"/>
</dbReference>
<reference evidence="1 2" key="1">
    <citation type="submission" date="2013-03" db="EMBL/GenBank/DDBJ databases">
        <title>Salinisphaera hydrothermalis C41B8 Genome Sequencing.</title>
        <authorList>
            <person name="Li C."/>
            <person name="Lai Q."/>
            <person name="Shao Z."/>
        </authorList>
    </citation>
    <scope>NUCLEOTIDE SEQUENCE [LARGE SCALE GENOMIC DNA]</scope>
    <source>
        <strain evidence="1 2">C41B8</strain>
    </source>
</reference>
<gene>
    <name evidence="1" type="ORF">C41B8_12170</name>
</gene>
<dbReference type="Proteomes" id="UP000028302">
    <property type="component" value="Unassembled WGS sequence"/>
</dbReference>
<keyword evidence="2" id="KW-1185">Reference proteome</keyword>
<dbReference type="eggNOG" id="COG3151">
    <property type="taxonomic scope" value="Bacteria"/>
</dbReference>
<evidence type="ECO:0000313" key="2">
    <source>
        <dbReference type="Proteomes" id="UP000028302"/>
    </source>
</evidence>
<comment type="caution">
    <text evidence="1">The sequence shown here is derived from an EMBL/GenBank/DDBJ whole genome shotgun (WGS) entry which is preliminary data.</text>
</comment>
<dbReference type="Pfam" id="PF06853">
    <property type="entry name" value="DUF1249"/>
    <property type="match status" value="1"/>
</dbReference>
<name>A0A084IJR4_SALHC</name>